<proteinExistence type="predicted"/>
<feature type="region of interest" description="Disordered" evidence="1">
    <location>
        <begin position="102"/>
        <end position="123"/>
    </location>
</feature>
<evidence type="ECO:0000313" key="3">
    <source>
        <dbReference type="Proteomes" id="UP000765509"/>
    </source>
</evidence>
<evidence type="ECO:0000313" key="2">
    <source>
        <dbReference type="EMBL" id="MBW0467037.1"/>
    </source>
</evidence>
<comment type="caution">
    <text evidence="2">The sequence shown here is derived from an EMBL/GenBank/DDBJ whole genome shotgun (WGS) entry which is preliminary data.</text>
</comment>
<evidence type="ECO:0000256" key="1">
    <source>
        <dbReference type="SAM" id="MobiDB-lite"/>
    </source>
</evidence>
<dbReference type="OrthoDB" id="2507294at2759"/>
<keyword evidence="3" id="KW-1185">Reference proteome</keyword>
<sequence length="123" mass="14089">MKILKECKGELGHALRSRCKEPCSTEGWINALEDIVTRKKIGRTWTKLNIKSPKNPFVKKYKPKEPFKPNTLNTNEQRKCHICGGIGHLAKNGLKKAKISEIVETEDHNDKEDELDSEMDTEE</sequence>
<protein>
    <submittedName>
        <fullName evidence="2">Uncharacterized protein</fullName>
    </submittedName>
</protein>
<name>A0A9Q3GHV6_9BASI</name>
<dbReference type="EMBL" id="AVOT02001466">
    <property type="protein sequence ID" value="MBW0467037.1"/>
    <property type="molecule type" value="Genomic_DNA"/>
</dbReference>
<feature type="compositionally biased region" description="Basic and acidic residues" evidence="1">
    <location>
        <begin position="102"/>
        <end position="111"/>
    </location>
</feature>
<dbReference type="Proteomes" id="UP000765509">
    <property type="component" value="Unassembled WGS sequence"/>
</dbReference>
<reference evidence="2" key="1">
    <citation type="submission" date="2021-03" db="EMBL/GenBank/DDBJ databases">
        <title>Draft genome sequence of rust myrtle Austropuccinia psidii MF-1, a brazilian biotype.</title>
        <authorList>
            <person name="Quecine M.C."/>
            <person name="Pachon D.M.R."/>
            <person name="Bonatelli M.L."/>
            <person name="Correr F.H."/>
            <person name="Franceschini L.M."/>
            <person name="Leite T.F."/>
            <person name="Margarido G.R.A."/>
            <person name="Almeida C.A."/>
            <person name="Ferrarezi J.A."/>
            <person name="Labate C.A."/>
        </authorList>
    </citation>
    <scope>NUCLEOTIDE SEQUENCE</scope>
    <source>
        <strain evidence="2">MF-1</strain>
    </source>
</reference>
<accession>A0A9Q3GHV6</accession>
<gene>
    <name evidence="2" type="ORF">O181_006752</name>
</gene>
<organism evidence="2 3">
    <name type="scientific">Austropuccinia psidii MF-1</name>
    <dbReference type="NCBI Taxonomy" id="1389203"/>
    <lineage>
        <taxon>Eukaryota</taxon>
        <taxon>Fungi</taxon>
        <taxon>Dikarya</taxon>
        <taxon>Basidiomycota</taxon>
        <taxon>Pucciniomycotina</taxon>
        <taxon>Pucciniomycetes</taxon>
        <taxon>Pucciniales</taxon>
        <taxon>Sphaerophragmiaceae</taxon>
        <taxon>Austropuccinia</taxon>
    </lineage>
</organism>
<feature type="compositionally biased region" description="Acidic residues" evidence="1">
    <location>
        <begin position="112"/>
        <end position="123"/>
    </location>
</feature>
<dbReference type="AlphaFoldDB" id="A0A9Q3GHV6"/>